<dbReference type="NCBIfam" id="TIGR01040">
    <property type="entry name" value="V-ATPase_V1_B"/>
    <property type="match status" value="1"/>
</dbReference>
<comment type="similarity">
    <text evidence="2">Belongs to the ATPase alpha/beta chains family.</text>
</comment>
<evidence type="ECO:0000256" key="6">
    <source>
        <dbReference type="ARBA" id="ARBA00023065"/>
    </source>
</evidence>
<keyword evidence="6" id="KW-0406">Ion transport</keyword>
<dbReference type="Pfam" id="PF03107">
    <property type="entry name" value="C1_2"/>
    <property type="match status" value="1"/>
</dbReference>
<dbReference type="PROSITE" id="PS00152">
    <property type="entry name" value="ATPASE_ALPHA_BETA"/>
    <property type="match status" value="1"/>
</dbReference>
<dbReference type="CDD" id="cd18118">
    <property type="entry name" value="ATP-synt_V_A-type_beta_N"/>
    <property type="match status" value="1"/>
</dbReference>
<dbReference type="HAMAP" id="MF_00310">
    <property type="entry name" value="ATP_synth_B_arch"/>
    <property type="match status" value="1"/>
</dbReference>
<dbReference type="Pfam" id="PF00006">
    <property type="entry name" value="ATP-synt_ab"/>
    <property type="match status" value="1"/>
</dbReference>
<dbReference type="PROSITE" id="PS51352">
    <property type="entry name" value="THIOREDOXIN_2"/>
    <property type="match status" value="2"/>
</dbReference>
<dbReference type="Gene3D" id="3.40.50.12240">
    <property type="match status" value="1"/>
</dbReference>
<name>A0ABY9DPL0_VITVI</name>
<dbReference type="InterPro" id="IPR004100">
    <property type="entry name" value="ATPase_F1/V1/A1_a/bsu_N"/>
</dbReference>
<comment type="function">
    <text evidence="1">Non-catalytic subunit of the peripheral V1 complex of vacuolar ATPase. V-ATPase is responsible for acidifying a variety of intracellular compartments in eukaryotic cells.</text>
</comment>
<keyword evidence="4" id="KW-0677">Repeat</keyword>
<dbReference type="InterPro" id="IPR004146">
    <property type="entry name" value="DC1"/>
</dbReference>
<proteinExistence type="inferred from homology"/>
<dbReference type="Pfam" id="PF02874">
    <property type="entry name" value="ATP-synt_ab_N"/>
    <property type="match status" value="1"/>
</dbReference>
<evidence type="ECO:0000256" key="4">
    <source>
        <dbReference type="ARBA" id="ARBA00022737"/>
    </source>
</evidence>
<dbReference type="CDD" id="cd01135">
    <property type="entry name" value="V_A-ATPase_B"/>
    <property type="match status" value="1"/>
</dbReference>
<dbReference type="InterPro" id="IPR036249">
    <property type="entry name" value="Thioredoxin-like_sf"/>
</dbReference>
<dbReference type="InterPro" id="IPR027417">
    <property type="entry name" value="P-loop_NTPase"/>
</dbReference>
<feature type="domain" description="Thioredoxin" evidence="7">
    <location>
        <begin position="186"/>
        <end position="355"/>
    </location>
</feature>
<evidence type="ECO:0000256" key="2">
    <source>
        <dbReference type="ARBA" id="ARBA00008936"/>
    </source>
</evidence>
<dbReference type="InterPro" id="IPR000194">
    <property type="entry name" value="ATPase_F1/V1/A1_a/bsu_nucl-bd"/>
</dbReference>
<dbReference type="SUPFAM" id="SSF52540">
    <property type="entry name" value="P-loop containing nucleoside triphosphate hydrolases"/>
    <property type="match status" value="1"/>
</dbReference>
<dbReference type="PANTHER" id="PTHR43389:SF27">
    <property type="entry name" value="V-TYPE PROTON ATPASE SUBUNIT B1-RELATED"/>
    <property type="match status" value="1"/>
</dbReference>
<keyword evidence="3" id="KW-0813">Transport</keyword>
<dbReference type="InterPro" id="IPR020003">
    <property type="entry name" value="ATPase_a/bsu_AS"/>
</dbReference>
<protein>
    <recommendedName>
        <fullName evidence="7">Thioredoxin domain-containing protein</fullName>
    </recommendedName>
</protein>
<keyword evidence="9" id="KW-1185">Reference proteome</keyword>
<accession>A0ABY9DPL0</accession>
<dbReference type="Gene3D" id="3.40.30.10">
    <property type="entry name" value="Glutaredoxin"/>
    <property type="match status" value="2"/>
</dbReference>
<dbReference type="PANTHER" id="PTHR43389">
    <property type="entry name" value="V-TYPE PROTON ATPASE SUBUNIT B"/>
    <property type="match status" value="1"/>
</dbReference>
<evidence type="ECO:0000256" key="3">
    <source>
        <dbReference type="ARBA" id="ARBA00022448"/>
    </source>
</evidence>
<dbReference type="InterPro" id="IPR013766">
    <property type="entry name" value="Thioredoxin_domain"/>
</dbReference>
<dbReference type="InterPro" id="IPR055190">
    <property type="entry name" value="ATP-synt_VA_C"/>
</dbReference>
<dbReference type="CDD" id="cd18112">
    <property type="entry name" value="ATP-synt_V_A-type_beta_C"/>
    <property type="match status" value="1"/>
</dbReference>
<evidence type="ECO:0000313" key="9">
    <source>
        <dbReference type="Proteomes" id="UP001227230"/>
    </source>
</evidence>
<dbReference type="CDD" id="cd03009">
    <property type="entry name" value="TryX_like_TryX_NRX"/>
    <property type="match status" value="1"/>
</dbReference>
<organism evidence="8 9">
    <name type="scientific">Vitis vinifera</name>
    <name type="common">Grape</name>
    <dbReference type="NCBI Taxonomy" id="29760"/>
    <lineage>
        <taxon>Eukaryota</taxon>
        <taxon>Viridiplantae</taxon>
        <taxon>Streptophyta</taxon>
        <taxon>Embryophyta</taxon>
        <taxon>Tracheophyta</taxon>
        <taxon>Spermatophyta</taxon>
        <taxon>Magnoliopsida</taxon>
        <taxon>eudicotyledons</taxon>
        <taxon>Gunneridae</taxon>
        <taxon>Pentapetalae</taxon>
        <taxon>rosids</taxon>
        <taxon>Vitales</taxon>
        <taxon>Vitaceae</taxon>
        <taxon>Viteae</taxon>
        <taxon>Vitis</taxon>
    </lineage>
</organism>
<evidence type="ECO:0000256" key="5">
    <source>
        <dbReference type="ARBA" id="ARBA00022781"/>
    </source>
</evidence>
<dbReference type="SUPFAM" id="SSF52833">
    <property type="entry name" value="Thioredoxin-like"/>
    <property type="match status" value="2"/>
</dbReference>
<gene>
    <name evidence="8" type="ORF">VitviT2T_026986</name>
</gene>
<dbReference type="NCBIfam" id="NF003235">
    <property type="entry name" value="PRK04196.1"/>
    <property type="match status" value="1"/>
</dbReference>
<evidence type="ECO:0000259" key="7">
    <source>
        <dbReference type="PROSITE" id="PS51352"/>
    </source>
</evidence>
<dbReference type="InterPro" id="IPR045870">
    <property type="entry name" value="TryX_NRX_thioredoxin_dom"/>
</dbReference>
<evidence type="ECO:0000313" key="8">
    <source>
        <dbReference type="EMBL" id="WKA09327.1"/>
    </source>
</evidence>
<dbReference type="InterPro" id="IPR005723">
    <property type="entry name" value="ATPase_V1-cplx_bsu"/>
</dbReference>
<keyword evidence="5" id="KW-0375">Hydrogen ion transport</keyword>
<sequence length="915" mass="102473">MRKEVKETTSFKSEDGSGALNGVSDDLNYRSRFSSLLASTHRDFLLSPTGQQVKVSELNDKVIGLYFSANWYAPCRKFTQVLAGAYEQLKSCGAGFEIVFVSSDEDSDAFDNFRACMPWLAVPFSDLETKKALNRKFDIEGIPCLVILQPNDNKDEATLHDGVELIYRYGVNAFPFTKVRLEELRKEEREKHESQTLPNLLTNHNRDFLLGRPTAKQVPISSLIGKTIGLYFSAQWCLPGVKFTPKLISIYQKIKQTLVDDNEEDFEIVFVSSDRDQPSFDSYFGTMPWLAVPFGDPTIKTLTKYFDVQGIPCLVILGPDGKTVTKQGRYLINLYQENAYPFTEAKLELLEKQMDEEAKSLPRSEYHAGHRHELTLVSEGTGGGPFICCDCDEQGLGWAYQCLECGYEVHPKCMRVVDRGSTLESLNMGEAQNMPDMEEGSLLVGMEYRTVSGVAGPLVILEKVKGPKYQEIVNIRLGDGTTRRGQVLEVDGEKAVVQVFEGTSGIDNKYTTVQFTGEVLKTPVSLDMLGRIFNGSGKPIDNGPPILPEAYLDISGSSINPSERTYPEEMIQTGISTIDVMNSIARGQKIPLFSAAGLPHNEIAAQICRQAGLVKRLEKSGNLLEDEVEDNFAIVFAAMGVNMETAQFFKRDFEENGSMERVTLFLNLANDPTIERIITPRIALTTAEYLAYECGKHVLVILTDMSSYADALREVSAAREEVPGRRGYPGYMYTDLATIYERAGRIEGRKGSITQIPILTMPNDDITHPTPDLTGYITEGQIYIDRQLHNRQIYPPINVLPSLSRLMKSAIGEGMTRRDHADVSNQLYANYAIGKDVQAMKAVVGEEALSSEDLLYLEFLDKFERKFVAQGAYDTRNIFQSLDLAWTLLRIFPRELLHRIPAKTLDQYYSRDAAN</sequence>
<dbReference type="EMBL" id="CP126665">
    <property type="protein sequence ID" value="WKA09327.1"/>
    <property type="molecule type" value="Genomic_DNA"/>
</dbReference>
<dbReference type="Pfam" id="PF22919">
    <property type="entry name" value="ATP-synt_VA_C"/>
    <property type="match status" value="1"/>
</dbReference>
<dbReference type="SUPFAM" id="SSF57889">
    <property type="entry name" value="Cysteine-rich domain"/>
    <property type="match status" value="1"/>
</dbReference>
<feature type="domain" description="Thioredoxin" evidence="7">
    <location>
        <begin position="35"/>
        <end position="168"/>
    </location>
</feature>
<reference evidence="8 9" key="1">
    <citation type="journal article" date="2023" name="Hortic Res">
        <title>The complete reference genome for grapevine (Vitis vinifera L.) genetics and breeding.</title>
        <authorList>
            <person name="Shi X."/>
            <person name="Cao S."/>
            <person name="Wang X."/>
            <person name="Huang S."/>
            <person name="Wang Y."/>
            <person name="Liu Z."/>
            <person name="Liu W."/>
            <person name="Leng X."/>
            <person name="Peng Y."/>
            <person name="Wang N."/>
            <person name="Wang Y."/>
            <person name="Ma Z."/>
            <person name="Xu X."/>
            <person name="Zhang F."/>
            <person name="Xue H."/>
            <person name="Zhong H."/>
            <person name="Wang Y."/>
            <person name="Zhang K."/>
            <person name="Velt A."/>
            <person name="Avia K."/>
            <person name="Holtgrawe D."/>
            <person name="Grimplet J."/>
            <person name="Matus J.T."/>
            <person name="Ware D."/>
            <person name="Wu X."/>
            <person name="Wang H."/>
            <person name="Liu C."/>
            <person name="Fang Y."/>
            <person name="Rustenholz C."/>
            <person name="Cheng Z."/>
            <person name="Xiao H."/>
            <person name="Zhou Y."/>
        </authorList>
    </citation>
    <scope>NUCLEOTIDE SEQUENCE [LARGE SCALE GENOMIC DNA]</scope>
    <source>
        <strain evidence="9">cv. Pinot noir / PN40024</strain>
        <tissue evidence="8">Leaf</tissue>
    </source>
</reference>
<dbReference type="InterPro" id="IPR012336">
    <property type="entry name" value="Thioredoxin-like_fold"/>
</dbReference>
<dbReference type="Proteomes" id="UP001227230">
    <property type="component" value="Chromosome 18"/>
</dbReference>
<evidence type="ECO:0000256" key="1">
    <source>
        <dbReference type="ARBA" id="ARBA00002690"/>
    </source>
</evidence>
<dbReference type="InterPro" id="IPR046349">
    <property type="entry name" value="C1-like_sf"/>
</dbReference>
<dbReference type="Pfam" id="PF13905">
    <property type="entry name" value="Thioredoxin_8"/>
    <property type="match status" value="2"/>
</dbReference>
<dbReference type="InterPro" id="IPR022879">
    <property type="entry name" value="V-ATPase_su_B/beta"/>
</dbReference>